<dbReference type="InterPro" id="IPR047665">
    <property type="entry name" value="ComGG_streptococcus-type"/>
</dbReference>
<evidence type="ECO:0000313" key="3">
    <source>
        <dbReference type="EMBL" id="MFC3928317.1"/>
    </source>
</evidence>
<feature type="compositionally biased region" description="Low complexity" evidence="1">
    <location>
        <begin position="109"/>
        <end position="127"/>
    </location>
</feature>
<accession>A0ABV8CW77</accession>
<keyword evidence="4" id="KW-1185">Reference proteome</keyword>
<comment type="caution">
    <text evidence="3">The sequence shown here is derived from an EMBL/GenBank/DDBJ whole genome shotgun (WGS) entry which is preliminary data.</text>
</comment>
<protein>
    <submittedName>
        <fullName evidence="3">Competence type IV pilus minor pilin ComGG</fullName>
    </submittedName>
</protein>
<dbReference type="NCBIfam" id="NF041014">
    <property type="entry name" value="pilin_ComGG_2"/>
    <property type="match status" value="1"/>
</dbReference>
<evidence type="ECO:0000256" key="1">
    <source>
        <dbReference type="SAM" id="MobiDB-lite"/>
    </source>
</evidence>
<feature type="transmembrane region" description="Helical" evidence="2">
    <location>
        <begin position="12"/>
        <end position="31"/>
    </location>
</feature>
<dbReference type="RefSeq" id="WP_380426750.1">
    <property type="nucleotide sequence ID" value="NZ_JBHRZV010000049.1"/>
</dbReference>
<dbReference type="EMBL" id="JBHRZV010000049">
    <property type="protein sequence ID" value="MFC3928317.1"/>
    <property type="molecule type" value="Genomic_DNA"/>
</dbReference>
<evidence type="ECO:0000256" key="2">
    <source>
        <dbReference type="SAM" id="Phobius"/>
    </source>
</evidence>
<name>A0ABV8CW77_9STRE</name>
<keyword evidence="2" id="KW-1133">Transmembrane helix</keyword>
<dbReference type="Proteomes" id="UP001595807">
    <property type="component" value="Unassembled WGS sequence"/>
</dbReference>
<proteinExistence type="predicted"/>
<evidence type="ECO:0000313" key="4">
    <source>
        <dbReference type="Proteomes" id="UP001595807"/>
    </source>
</evidence>
<sequence>MIFRKNLKAGVLLYALLMSSIFVLILQVYLLRQVSTEKIVQAQLSSQKSYMMAEWTKDLAKDEKGTLSFDAGQASYERDGGQFLVKVTLKDGQKQSYRFTQDETRTVASTRPTSSETQTSPQTTQSYPQPPKMEKPQITEVSQVSTHSD</sequence>
<feature type="compositionally biased region" description="Polar residues" evidence="1">
    <location>
        <begin position="139"/>
        <end position="149"/>
    </location>
</feature>
<feature type="region of interest" description="Disordered" evidence="1">
    <location>
        <begin position="99"/>
        <end position="149"/>
    </location>
</feature>
<reference evidence="4" key="1">
    <citation type="journal article" date="2019" name="Int. J. Syst. Evol. Microbiol.">
        <title>The Global Catalogue of Microorganisms (GCM) 10K type strain sequencing project: providing services to taxonomists for standard genome sequencing and annotation.</title>
        <authorList>
            <consortium name="The Broad Institute Genomics Platform"/>
            <consortium name="The Broad Institute Genome Sequencing Center for Infectious Disease"/>
            <person name="Wu L."/>
            <person name="Ma J."/>
        </authorList>
    </citation>
    <scope>NUCLEOTIDE SEQUENCE [LARGE SCALE GENOMIC DNA]</scope>
    <source>
        <strain evidence="4">CCUG 67170</strain>
    </source>
</reference>
<keyword evidence="2" id="KW-0812">Transmembrane</keyword>
<organism evidence="3 4">
    <name type="scientific">Streptococcus caprae</name>
    <dbReference type="NCBI Taxonomy" id="1640501"/>
    <lineage>
        <taxon>Bacteria</taxon>
        <taxon>Bacillati</taxon>
        <taxon>Bacillota</taxon>
        <taxon>Bacilli</taxon>
        <taxon>Lactobacillales</taxon>
        <taxon>Streptococcaceae</taxon>
        <taxon>Streptococcus</taxon>
    </lineage>
</organism>
<keyword evidence="2" id="KW-0472">Membrane</keyword>
<gene>
    <name evidence="3" type="primary">comGG</name>
    <name evidence="3" type="ORF">ACFORF_07035</name>
</gene>